<accession>A0A1G5BBY3</accession>
<evidence type="ECO:0000313" key="2">
    <source>
        <dbReference type="Proteomes" id="UP000199502"/>
    </source>
</evidence>
<dbReference type="EMBL" id="FMVT01000001">
    <property type="protein sequence ID" value="SCX87570.1"/>
    <property type="molecule type" value="Genomic_DNA"/>
</dbReference>
<protein>
    <submittedName>
        <fullName evidence="1">Uncharacterized protein</fullName>
    </submittedName>
</protein>
<dbReference type="Proteomes" id="UP000199502">
    <property type="component" value="Unassembled WGS sequence"/>
</dbReference>
<keyword evidence="2" id="KW-1185">Reference proteome</keyword>
<dbReference type="AlphaFoldDB" id="A0A1G5BBY3"/>
<gene>
    <name evidence="1" type="ORF">SAMN05660710_00078</name>
</gene>
<sequence>MRRFHSQGQNSMNIQFSADICLTSCYIETPNWEFTLCSRAYADEVLCSWDAGLIAYDLEVNSARGWQRSLRLSFVAAFLVRR</sequence>
<organism evidence="1 2">
    <name type="scientific">Paracoccus tibetensis</name>
    <dbReference type="NCBI Taxonomy" id="336292"/>
    <lineage>
        <taxon>Bacteria</taxon>
        <taxon>Pseudomonadati</taxon>
        <taxon>Pseudomonadota</taxon>
        <taxon>Alphaproteobacteria</taxon>
        <taxon>Rhodobacterales</taxon>
        <taxon>Paracoccaceae</taxon>
        <taxon>Paracoccus</taxon>
    </lineage>
</organism>
<evidence type="ECO:0000313" key="1">
    <source>
        <dbReference type="EMBL" id="SCX87570.1"/>
    </source>
</evidence>
<reference evidence="1 2" key="1">
    <citation type="submission" date="2016-10" db="EMBL/GenBank/DDBJ databases">
        <authorList>
            <person name="de Groot N.N."/>
        </authorList>
    </citation>
    <scope>NUCLEOTIDE SEQUENCE [LARGE SCALE GENOMIC DNA]</scope>
    <source>
        <strain evidence="1 2">CGMCC 1.8925</strain>
    </source>
</reference>
<name>A0A1G5BBY3_9RHOB</name>
<proteinExistence type="predicted"/>